<proteinExistence type="predicted"/>
<name>A0A6A6VI91_9PLEO</name>
<evidence type="ECO:0000313" key="3">
    <source>
        <dbReference type="Proteomes" id="UP000799440"/>
    </source>
</evidence>
<feature type="signal peptide" evidence="1">
    <location>
        <begin position="1"/>
        <end position="20"/>
    </location>
</feature>
<gene>
    <name evidence="2" type="ORF">M011DRAFT_484933</name>
</gene>
<reference evidence="2" key="1">
    <citation type="journal article" date="2020" name="Stud. Mycol.">
        <title>101 Dothideomycetes genomes: a test case for predicting lifestyles and emergence of pathogens.</title>
        <authorList>
            <person name="Haridas S."/>
            <person name="Albert R."/>
            <person name="Binder M."/>
            <person name="Bloem J."/>
            <person name="Labutti K."/>
            <person name="Salamov A."/>
            <person name="Andreopoulos B."/>
            <person name="Baker S."/>
            <person name="Barry K."/>
            <person name="Bills G."/>
            <person name="Bluhm B."/>
            <person name="Cannon C."/>
            <person name="Castanera R."/>
            <person name="Culley D."/>
            <person name="Daum C."/>
            <person name="Ezra D."/>
            <person name="Gonzalez J."/>
            <person name="Henrissat B."/>
            <person name="Kuo A."/>
            <person name="Liang C."/>
            <person name="Lipzen A."/>
            <person name="Lutzoni F."/>
            <person name="Magnuson J."/>
            <person name="Mondo S."/>
            <person name="Nolan M."/>
            <person name="Ohm R."/>
            <person name="Pangilinan J."/>
            <person name="Park H.-J."/>
            <person name="Ramirez L."/>
            <person name="Alfaro M."/>
            <person name="Sun H."/>
            <person name="Tritt A."/>
            <person name="Yoshinaga Y."/>
            <person name="Zwiers L.-H."/>
            <person name="Turgeon B."/>
            <person name="Goodwin S."/>
            <person name="Spatafora J."/>
            <person name="Crous P."/>
            <person name="Grigoriev I."/>
        </authorList>
    </citation>
    <scope>NUCLEOTIDE SEQUENCE</scope>
    <source>
        <strain evidence="2">CBS 119925</strain>
    </source>
</reference>
<organism evidence="2 3">
    <name type="scientific">Sporormia fimetaria CBS 119925</name>
    <dbReference type="NCBI Taxonomy" id="1340428"/>
    <lineage>
        <taxon>Eukaryota</taxon>
        <taxon>Fungi</taxon>
        <taxon>Dikarya</taxon>
        <taxon>Ascomycota</taxon>
        <taxon>Pezizomycotina</taxon>
        <taxon>Dothideomycetes</taxon>
        <taxon>Pleosporomycetidae</taxon>
        <taxon>Pleosporales</taxon>
        <taxon>Sporormiaceae</taxon>
        <taxon>Sporormia</taxon>
    </lineage>
</organism>
<keyword evidence="3" id="KW-1185">Reference proteome</keyword>
<dbReference type="Proteomes" id="UP000799440">
    <property type="component" value="Unassembled WGS sequence"/>
</dbReference>
<keyword evidence="1" id="KW-0732">Signal</keyword>
<evidence type="ECO:0000313" key="2">
    <source>
        <dbReference type="EMBL" id="KAF2749519.1"/>
    </source>
</evidence>
<dbReference type="EMBL" id="MU006566">
    <property type="protein sequence ID" value="KAF2749519.1"/>
    <property type="molecule type" value="Genomic_DNA"/>
</dbReference>
<feature type="chain" id="PRO_5025517112" evidence="1">
    <location>
        <begin position="21"/>
        <end position="127"/>
    </location>
</feature>
<sequence length="127" mass="14286">MKVSAIITTVFMAFSSLVAGAALDLHEDADNNTLEPRGVHCHYGQVYCGQTLLNKGYTPAQVEEFIEESDFYYEPTGEKPLAEHFFQCDNRVRINDGHDRYHLHLIGFCEHGCEQTGDKKNDICNGS</sequence>
<dbReference type="OrthoDB" id="4186099at2759"/>
<accession>A0A6A6VI91</accession>
<protein>
    <submittedName>
        <fullName evidence="2">Uncharacterized protein</fullName>
    </submittedName>
</protein>
<dbReference type="AlphaFoldDB" id="A0A6A6VI91"/>
<evidence type="ECO:0000256" key="1">
    <source>
        <dbReference type="SAM" id="SignalP"/>
    </source>
</evidence>